<name>A0ABS0HYT5_9BACT</name>
<gene>
    <name evidence="2" type="ORF">I2H31_01960</name>
</gene>
<dbReference type="EMBL" id="JADQDM010000001">
    <property type="protein sequence ID" value="MBF9219855.1"/>
    <property type="molecule type" value="Genomic_DNA"/>
</dbReference>
<organism evidence="2 3">
    <name type="scientific">Hymenobacter ruricola</name>
    <dbReference type="NCBI Taxonomy" id="2791023"/>
    <lineage>
        <taxon>Bacteria</taxon>
        <taxon>Pseudomonadati</taxon>
        <taxon>Bacteroidota</taxon>
        <taxon>Cytophagia</taxon>
        <taxon>Cytophagales</taxon>
        <taxon>Hymenobacteraceae</taxon>
        <taxon>Hymenobacter</taxon>
    </lineage>
</organism>
<evidence type="ECO:0008006" key="4">
    <source>
        <dbReference type="Google" id="ProtNLM"/>
    </source>
</evidence>
<proteinExistence type="predicted"/>
<comment type="caution">
    <text evidence="2">The sequence shown here is derived from an EMBL/GenBank/DDBJ whole genome shotgun (WGS) entry which is preliminary data.</text>
</comment>
<feature type="transmembrane region" description="Helical" evidence="1">
    <location>
        <begin position="12"/>
        <end position="31"/>
    </location>
</feature>
<feature type="transmembrane region" description="Helical" evidence="1">
    <location>
        <begin position="37"/>
        <end position="58"/>
    </location>
</feature>
<evidence type="ECO:0000256" key="1">
    <source>
        <dbReference type="SAM" id="Phobius"/>
    </source>
</evidence>
<dbReference type="Proteomes" id="UP000618931">
    <property type="component" value="Unassembled WGS sequence"/>
</dbReference>
<keyword evidence="1" id="KW-1133">Transmembrane helix</keyword>
<evidence type="ECO:0000313" key="2">
    <source>
        <dbReference type="EMBL" id="MBF9219855.1"/>
    </source>
</evidence>
<sequence>MLFQERQVFIRRWWPLLLGPIVLIGALLLAVPPKGAFPLNWLGALGAAAVLAGVALLLTLRLETRLDQAGAHYRLFPLQWQWRSRSWAEIARAYVRAYDPLSEYGGWGLKGSARNRALNISGDQGLQLELTNGQRLLLGTQRPTEVAQALQQLGVPGPGAALAS</sequence>
<dbReference type="RefSeq" id="WP_196291320.1">
    <property type="nucleotide sequence ID" value="NZ_JADQDM010000001.1"/>
</dbReference>
<keyword evidence="3" id="KW-1185">Reference proteome</keyword>
<keyword evidence="1" id="KW-0812">Transmembrane</keyword>
<accession>A0ABS0HYT5</accession>
<reference evidence="2 3" key="1">
    <citation type="submission" date="2020-11" db="EMBL/GenBank/DDBJ databases">
        <authorList>
            <person name="Kim M.K."/>
        </authorList>
    </citation>
    <scope>NUCLEOTIDE SEQUENCE [LARGE SCALE GENOMIC DNA]</scope>
    <source>
        <strain evidence="2 3">BT662</strain>
    </source>
</reference>
<keyword evidence="1" id="KW-0472">Membrane</keyword>
<evidence type="ECO:0000313" key="3">
    <source>
        <dbReference type="Proteomes" id="UP000618931"/>
    </source>
</evidence>
<protein>
    <recommendedName>
        <fullName evidence="4">PH domain-containing protein</fullName>
    </recommendedName>
</protein>